<dbReference type="Pfam" id="PF03703">
    <property type="entry name" value="bPH_2"/>
    <property type="match status" value="1"/>
</dbReference>
<evidence type="ECO:0000313" key="3">
    <source>
        <dbReference type="EMBL" id="MDP9800610.1"/>
    </source>
</evidence>
<keyword evidence="1" id="KW-1133">Transmembrane helix</keyword>
<accession>A0ABT9NAU2</accession>
<evidence type="ECO:0000256" key="1">
    <source>
        <dbReference type="SAM" id="Phobius"/>
    </source>
</evidence>
<evidence type="ECO:0000313" key="4">
    <source>
        <dbReference type="Proteomes" id="UP001235966"/>
    </source>
</evidence>
<evidence type="ECO:0000259" key="2">
    <source>
        <dbReference type="Pfam" id="PF03703"/>
    </source>
</evidence>
<dbReference type="RefSeq" id="WP_278057972.1">
    <property type="nucleotide sequence ID" value="NZ_CP121247.1"/>
</dbReference>
<keyword evidence="1" id="KW-0812">Transmembrane</keyword>
<organism evidence="3 4">
    <name type="scientific">Arcanobacterium wilhelmae</name>
    <dbReference type="NCBI Taxonomy" id="1803177"/>
    <lineage>
        <taxon>Bacteria</taxon>
        <taxon>Bacillati</taxon>
        <taxon>Actinomycetota</taxon>
        <taxon>Actinomycetes</taxon>
        <taxon>Actinomycetales</taxon>
        <taxon>Actinomycetaceae</taxon>
        <taxon>Arcanobacterium</taxon>
    </lineage>
</organism>
<dbReference type="EMBL" id="JAUSQW010000001">
    <property type="protein sequence ID" value="MDP9800610.1"/>
    <property type="molecule type" value="Genomic_DNA"/>
</dbReference>
<feature type="transmembrane region" description="Helical" evidence="1">
    <location>
        <begin position="55"/>
        <end position="76"/>
    </location>
</feature>
<dbReference type="Proteomes" id="UP001235966">
    <property type="component" value="Unassembled WGS sequence"/>
</dbReference>
<proteinExistence type="predicted"/>
<sequence length="170" mass="19323">MESAGDRMNRFGEEFTYLHKDPAFRTVQWIGSLIGFPIWFVLFGWPAYFWGTGGWWRLLWLLPAATVVIGVLALWAELRAIRFFGYAVLDDELVTRSGKMFESLTITPYGRMQKVEVEAGPIMKRYGLASVKFVTASSSADVAIDGVKAEEAERLRRIFTERGEARMEGL</sequence>
<protein>
    <submittedName>
        <fullName evidence="3">Membrane protein YdbS with pleckstrin-like domain</fullName>
    </submittedName>
</protein>
<reference evidence="3 4" key="1">
    <citation type="submission" date="2023-07" db="EMBL/GenBank/DDBJ databases">
        <title>Sequencing the genomes of 1000 actinobacteria strains.</title>
        <authorList>
            <person name="Klenk H.-P."/>
        </authorList>
    </citation>
    <scope>NUCLEOTIDE SEQUENCE [LARGE SCALE GENOMIC DNA]</scope>
    <source>
        <strain evidence="3 4">DSM 102162</strain>
    </source>
</reference>
<keyword evidence="1" id="KW-0472">Membrane</keyword>
<feature type="transmembrane region" description="Helical" evidence="1">
    <location>
        <begin position="29"/>
        <end position="49"/>
    </location>
</feature>
<gene>
    <name evidence="3" type="ORF">J2S49_000686</name>
</gene>
<feature type="domain" description="YdbS-like PH" evidence="2">
    <location>
        <begin position="82"/>
        <end position="158"/>
    </location>
</feature>
<name>A0ABT9NAU2_9ACTO</name>
<keyword evidence="4" id="KW-1185">Reference proteome</keyword>
<dbReference type="PANTHER" id="PTHR34473">
    <property type="entry name" value="UPF0699 TRANSMEMBRANE PROTEIN YDBS"/>
    <property type="match status" value="1"/>
</dbReference>
<comment type="caution">
    <text evidence="3">The sequence shown here is derived from an EMBL/GenBank/DDBJ whole genome shotgun (WGS) entry which is preliminary data.</text>
</comment>
<dbReference type="InterPro" id="IPR005182">
    <property type="entry name" value="YdbS-like_PH"/>
</dbReference>
<dbReference type="PANTHER" id="PTHR34473:SF2">
    <property type="entry name" value="UPF0699 TRANSMEMBRANE PROTEIN YDBT"/>
    <property type="match status" value="1"/>
</dbReference>